<dbReference type="SUPFAM" id="SSF53901">
    <property type="entry name" value="Thiolase-like"/>
    <property type="match status" value="1"/>
</dbReference>
<dbReference type="GO" id="GO:0004312">
    <property type="term" value="F:fatty acid synthase activity"/>
    <property type="evidence" value="ECO:0007669"/>
    <property type="project" value="TreeGrafter"/>
</dbReference>
<dbReference type="Proteomes" id="UP000305948">
    <property type="component" value="Unassembled WGS sequence"/>
</dbReference>
<keyword evidence="8" id="KW-1185">Reference proteome</keyword>
<dbReference type="GO" id="GO:0006633">
    <property type="term" value="P:fatty acid biosynthetic process"/>
    <property type="evidence" value="ECO:0007669"/>
    <property type="project" value="InterPro"/>
</dbReference>
<dbReference type="Pfam" id="PF22621">
    <property type="entry name" value="CurL-like_PKS_C"/>
    <property type="match status" value="1"/>
</dbReference>
<dbReference type="Gene3D" id="3.30.300.30">
    <property type="match status" value="1"/>
</dbReference>
<feature type="domain" description="Carrier" evidence="5">
    <location>
        <begin position="599"/>
        <end position="674"/>
    </location>
</feature>
<gene>
    <name evidence="7" type="ORF">OE88DRAFT_250604</name>
</gene>
<dbReference type="PROSITE" id="PS52004">
    <property type="entry name" value="KS3_2"/>
    <property type="match status" value="1"/>
</dbReference>
<dbReference type="Gene3D" id="3.30.70.3290">
    <property type="match status" value="1"/>
</dbReference>
<dbReference type="STRING" id="5364.A0A5C3N1W9"/>
<evidence type="ECO:0000256" key="3">
    <source>
        <dbReference type="ARBA" id="ARBA00022679"/>
    </source>
</evidence>
<keyword evidence="2" id="KW-0597">Phosphoprotein</keyword>
<evidence type="ECO:0000313" key="8">
    <source>
        <dbReference type="Proteomes" id="UP000305948"/>
    </source>
</evidence>
<dbReference type="Pfam" id="PF02801">
    <property type="entry name" value="Ketoacyl-synt_C"/>
    <property type="match status" value="1"/>
</dbReference>
<dbReference type="SUPFAM" id="SSF56801">
    <property type="entry name" value="Acetyl-CoA synthetase-like"/>
    <property type="match status" value="1"/>
</dbReference>
<dbReference type="InterPro" id="IPR001227">
    <property type="entry name" value="Ac_transferase_dom_sf"/>
</dbReference>
<dbReference type="Pfam" id="PF00109">
    <property type="entry name" value="ketoacyl-synt"/>
    <property type="match status" value="1"/>
</dbReference>
<evidence type="ECO:0000256" key="1">
    <source>
        <dbReference type="ARBA" id="ARBA00022450"/>
    </source>
</evidence>
<evidence type="ECO:0000313" key="7">
    <source>
        <dbReference type="EMBL" id="TFK50406.1"/>
    </source>
</evidence>
<dbReference type="Gene3D" id="1.10.1200.10">
    <property type="entry name" value="ACP-like"/>
    <property type="match status" value="1"/>
</dbReference>
<dbReference type="InterPro" id="IPR014030">
    <property type="entry name" value="Ketoacyl_synth_N"/>
</dbReference>
<dbReference type="PANTHER" id="PTHR43775:SF37">
    <property type="entry name" value="SI:DKEY-61P9.11"/>
    <property type="match status" value="1"/>
</dbReference>
<dbReference type="Pfam" id="PF00550">
    <property type="entry name" value="PP-binding"/>
    <property type="match status" value="1"/>
</dbReference>
<evidence type="ECO:0000259" key="5">
    <source>
        <dbReference type="PROSITE" id="PS50075"/>
    </source>
</evidence>
<dbReference type="GO" id="GO:0004315">
    <property type="term" value="F:3-oxoacyl-[acyl-carrier-protein] synthase activity"/>
    <property type="evidence" value="ECO:0007669"/>
    <property type="project" value="InterPro"/>
</dbReference>
<dbReference type="InterPro" id="IPR050091">
    <property type="entry name" value="PKS_NRPS_Biosynth_Enz"/>
</dbReference>
<dbReference type="InterPro" id="IPR014031">
    <property type="entry name" value="Ketoacyl_synth_C"/>
</dbReference>
<dbReference type="SUPFAM" id="SSF47336">
    <property type="entry name" value="ACP-like"/>
    <property type="match status" value="1"/>
</dbReference>
<keyword evidence="3" id="KW-0808">Transferase</keyword>
<name>A0A5C3N1W9_9AGAM</name>
<organism evidence="7 8">
    <name type="scientific">Heliocybe sulcata</name>
    <dbReference type="NCBI Taxonomy" id="5364"/>
    <lineage>
        <taxon>Eukaryota</taxon>
        <taxon>Fungi</taxon>
        <taxon>Dikarya</taxon>
        <taxon>Basidiomycota</taxon>
        <taxon>Agaricomycotina</taxon>
        <taxon>Agaricomycetes</taxon>
        <taxon>Gloeophyllales</taxon>
        <taxon>Gloeophyllaceae</taxon>
        <taxon>Heliocybe</taxon>
    </lineage>
</organism>
<dbReference type="InterPro" id="IPR018201">
    <property type="entry name" value="Ketoacyl_synth_AS"/>
</dbReference>
<accession>A0A5C3N1W9</accession>
<dbReference type="PANTHER" id="PTHR43775">
    <property type="entry name" value="FATTY ACID SYNTHASE"/>
    <property type="match status" value="1"/>
</dbReference>
<dbReference type="InterPro" id="IPR020841">
    <property type="entry name" value="PKS_Beta-ketoAc_synthase_dom"/>
</dbReference>
<dbReference type="InterPro" id="IPR000873">
    <property type="entry name" value="AMP-dep_synth/lig_dom"/>
</dbReference>
<dbReference type="InterPro" id="IPR016035">
    <property type="entry name" value="Acyl_Trfase/lysoPLipase"/>
</dbReference>
<dbReference type="EMBL" id="ML213513">
    <property type="protein sequence ID" value="TFK50406.1"/>
    <property type="molecule type" value="Genomic_DNA"/>
</dbReference>
<dbReference type="Gene3D" id="3.40.50.12780">
    <property type="entry name" value="N-terminal domain of ligase-like"/>
    <property type="match status" value="1"/>
</dbReference>
<dbReference type="InterPro" id="IPR009081">
    <property type="entry name" value="PP-bd_ACP"/>
</dbReference>
<evidence type="ECO:0000256" key="2">
    <source>
        <dbReference type="ARBA" id="ARBA00022553"/>
    </source>
</evidence>
<dbReference type="PROSITE" id="PS50075">
    <property type="entry name" value="CARRIER"/>
    <property type="match status" value="1"/>
</dbReference>
<feature type="domain" description="Ketosynthase family 3 (KS3)" evidence="6">
    <location>
        <begin position="696"/>
        <end position="1120"/>
    </location>
</feature>
<keyword evidence="4" id="KW-0843">Virulence</keyword>
<keyword evidence="1" id="KW-0596">Phosphopantetheine</keyword>
<proteinExistence type="predicted"/>
<dbReference type="Pfam" id="PF23562">
    <property type="entry name" value="AMP-binding_C_3"/>
    <property type="match status" value="1"/>
</dbReference>
<dbReference type="Gene3D" id="3.40.366.10">
    <property type="entry name" value="Malonyl-Coenzyme A Acyl Carrier Protein, domain 2"/>
    <property type="match status" value="1"/>
</dbReference>
<evidence type="ECO:0000259" key="6">
    <source>
        <dbReference type="PROSITE" id="PS52004"/>
    </source>
</evidence>
<dbReference type="Gene3D" id="3.40.47.10">
    <property type="match status" value="1"/>
</dbReference>
<dbReference type="Pfam" id="PF00501">
    <property type="entry name" value="AMP-binding"/>
    <property type="match status" value="1"/>
</dbReference>
<dbReference type="CDD" id="cd00833">
    <property type="entry name" value="PKS"/>
    <property type="match status" value="1"/>
</dbReference>
<evidence type="ECO:0000256" key="4">
    <source>
        <dbReference type="ARBA" id="ARBA00023026"/>
    </source>
</evidence>
<dbReference type="InterPro" id="IPR036736">
    <property type="entry name" value="ACP-like_sf"/>
</dbReference>
<dbReference type="OrthoDB" id="5334845at2759"/>
<dbReference type="SMART" id="SM00825">
    <property type="entry name" value="PKS_KS"/>
    <property type="match status" value="1"/>
</dbReference>
<dbReference type="InterPro" id="IPR045851">
    <property type="entry name" value="AMP-bd_C_sf"/>
</dbReference>
<reference evidence="7 8" key="1">
    <citation type="journal article" date="2019" name="Nat. Ecol. Evol.">
        <title>Megaphylogeny resolves global patterns of mushroom evolution.</title>
        <authorList>
            <person name="Varga T."/>
            <person name="Krizsan K."/>
            <person name="Foldi C."/>
            <person name="Dima B."/>
            <person name="Sanchez-Garcia M."/>
            <person name="Sanchez-Ramirez S."/>
            <person name="Szollosi G.J."/>
            <person name="Szarkandi J.G."/>
            <person name="Papp V."/>
            <person name="Albert L."/>
            <person name="Andreopoulos W."/>
            <person name="Angelini C."/>
            <person name="Antonin V."/>
            <person name="Barry K.W."/>
            <person name="Bougher N.L."/>
            <person name="Buchanan P."/>
            <person name="Buyck B."/>
            <person name="Bense V."/>
            <person name="Catcheside P."/>
            <person name="Chovatia M."/>
            <person name="Cooper J."/>
            <person name="Damon W."/>
            <person name="Desjardin D."/>
            <person name="Finy P."/>
            <person name="Geml J."/>
            <person name="Haridas S."/>
            <person name="Hughes K."/>
            <person name="Justo A."/>
            <person name="Karasinski D."/>
            <person name="Kautmanova I."/>
            <person name="Kiss B."/>
            <person name="Kocsube S."/>
            <person name="Kotiranta H."/>
            <person name="LaButti K.M."/>
            <person name="Lechner B.E."/>
            <person name="Liimatainen K."/>
            <person name="Lipzen A."/>
            <person name="Lukacs Z."/>
            <person name="Mihaltcheva S."/>
            <person name="Morgado L.N."/>
            <person name="Niskanen T."/>
            <person name="Noordeloos M.E."/>
            <person name="Ohm R.A."/>
            <person name="Ortiz-Santana B."/>
            <person name="Ovrebo C."/>
            <person name="Racz N."/>
            <person name="Riley R."/>
            <person name="Savchenko A."/>
            <person name="Shiryaev A."/>
            <person name="Soop K."/>
            <person name="Spirin V."/>
            <person name="Szebenyi C."/>
            <person name="Tomsovsky M."/>
            <person name="Tulloss R.E."/>
            <person name="Uehling J."/>
            <person name="Grigoriev I.V."/>
            <person name="Vagvolgyi C."/>
            <person name="Papp T."/>
            <person name="Martin F.M."/>
            <person name="Miettinen O."/>
            <person name="Hibbett D.S."/>
            <person name="Nagy L.G."/>
        </authorList>
    </citation>
    <scope>NUCLEOTIDE SEQUENCE [LARGE SCALE GENOMIC DNA]</scope>
    <source>
        <strain evidence="7 8">OMC1185</strain>
    </source>
</reference>
<sequence>MFDPARDTVLNVLLEHVRLNPSFPFLSIAPDRSLSYAESYTLVNTLCRKLQEHLSGLGAEHPPRVAIVSANNLLYPLVLWATWLCGAVAVPLSRNANPELWWSMLEVAKVDIVLVSNSARAALLRGGTPRSGVPVIPLSSFQPELQHQTEDDTSLREQYEAFSSWKTHSATPTLTICDTPTARSSDPAIVLFTSSAVDASTLKCILYSHSTLVHSANRTLTSFGGPDYAKEPKRHLGWLPLSHAFEFTIGLLGVVIWTGGTYVLHDPTISCPDSPSTTLLSERLFMSLRYHQPIHSFFIIPATLEEVYDSLSLEELGLLRSLDSLCVAGAAPSTDLLDWLQRKSIKAINLVGATEVAGGICTQGPFTWDSGMKMMDGLMGIIEKSSSEDDHGELIVAGQYLPSRYEFGQSDAYWIDSASGIPVYRTGDLYRCGPNFRGYCVVRGDTPPAVNMEYIAASDIYYIGRIDDMIILNNGYKVDGSSLERQLDSFPGIRKSALLASPQGDSVVAVIEPRPEYRSRKEDIVKAVLSINRILPIEKRIHPKNIISISSMPMTSKLTIHRKQIRHMLKSRSSSEQQEAELVPRTLERTPADVSHIDRNLRSQVELVLADVLQVALEDIQNPTFILSDIPISSLLSVRLAKAIKDHFHCDFPQSKFYGIRSTADLCHLITGWSNMSAIPATAQSTPASSIDTARKSRTVISGMACRFSGGINSPDALWTVLLSPDQYAAALGRSAPASRWDSGIQDASLPMGWLDDPSLDDVQSFSSFFKIPPSVVEAMTPNSRLVMQLGYSALEDAGIAPRTLSGRRWAVFTSLNESGWRQKLLSLHDVEEYGKLWSVAADDAAGARLAYFLNLTGPCMEIKTACSSSAVAVHQVWYTSACRAIQAGDCEAALVISSTTHFHPSAAIFRLTAGIGSPSGKCTPFCDEADGFLPSEGAAAIVIQKEYSTSTIPYIRIRGSAVCHDGRSQGFSAPNPVAQAAVIGQALQNAHCSPTDIDYFEAHGTGTPVGDAIEIDAINRVYGGKRERPLFLGSIKAVIGHVEECAGLASILKVALCHTNRLIPAQPSTGILNESLDLRTSNIVPVQITEHFGNTTRPKLSAVSSFGLSGTLAHIIFEDFGPTVDLPEIAAHETGQRALLFLVSAHSPDHFIARVKSYLGFLRSGRAQKSRFYEICRTTQACRDHFPYRRCCSVKNLNEIVRHLSSVLSSVPSLAARNPSVTICFSLPHGSMLLPEAGIPAYSRVLADDVDPGLRPELGYLLRQFALAKALQDLGCPIRAVCGEGSGEYMAAAFSGILDLRTALQCLRKLSPGSPRVCILHQSRESAEDILLNYRPDELQIRGICGPNRIALSGSEGALSALEEEVGREAITEASWLVQSYTEDRDTFAVSRGTLPMYSSYLMEEIGLEADAHSTYWSTLAARTYDMDRLTQILGSRGDVVLDLCSASLMKSSSGDALVLDFQDGLEGVLGHLYEIGCSIEWHALDPSPVQAVRLPTYPWTV</sequence>
<protein>
    <submittedName>
        <fullName evidence="7">Acetyl-CoA synthetase-like protein</fullName>
    </submittedName>
</protein>
<dbReference type="InterPro" id="IPR042099">
    <property type="entry name" value="ANL_N_sf"/>
</dbReference>
<dbReference type="InterPro" id="IPR016039">
    <property type="entry name" value="Thiolase-like"/>
</dbReference>
<dbReference type="SUPFAM" id="SSF52151">
    <property type="entry name" value="FabD/lysophospholipase-like"/>
    <property type="match status" value="1"/>
</dbReference>
<dbReference type="PROSITE" id="PS00606">
    <property type="entry name" value="KS3_1"/>
    <property type="match status" value="1"/>
</dbReference>